<evidence type="ECO:0000313" key="1">
    <source>
        <dbReference type="EMBL" id="OLQ14255.1"/>
    </source>
</evidence>
<name>A0A1Q9F3J3_SYMMI</name>
<comment type="caution">
    <text evidence="1">The sequence shown here is derived from an EMBL/GenBank/DDBJ whole genome shotgun (WGS) entry which is preliminary data.</text>
</comment>
<reference evidence="1 2" key="1">
    <citation type="submission" date="2016-02" db="EMBL/GenBank/DDBJ databases">
        <title>Genome analysis of coral dinoflagellate symbionts highlights evolutionary adaptations to a symbiotic lifestyle.</title>
        <authorList>
            <person name="Aranda M."/>
            <person name="Li Y."/>
            <person name="Liew Y.J."/>
            <person name="Baumgarten S."/>
            <person name="Simakov O."/>
            <person name="Wilson M."/>
            <person name="Piel J."/>
            <person name="Ashoor H."/>
            <person name="Bougouffa S."/>
            <person name="Bajic V.B."/>
            <person name="Ryu T."/>
            <person name="Ravasi T."/>
            <person name="Bayer T."/>
            <person name="Micklem G."/>
            <person name="Kim H."/>
            <person name="Bhak J."/>
            <person name="Lajeunesse T.C."/>
            <person name="Voolstra C.R."/>
        </authorList>
    </citation>
    <scope>NUCLEOTIDE SEQUENCE [LARGE SCALE GENOMIC DNA]</scope>
    <source>
        <strain evidence="1 2">CCMP2467</strain>
    </source>
</reference>
<gene>
    <name evidence="1" type="ORF">AK812_SmicGene1715</name>
</gene>
<dbReference type="AlphaFoldDB" id="A0A1Q9F3J3"/>
<keyword evidence="2" id="KW-1185">Reference proteome</keyword>
<dbReference type="EMBL" id="LSRX01000018">
    <property type="protein sequence ID" value="OLQ14255.1"/>
    <property type="molecule type" value="Genomic_DNA"/>
</dbReference>
<organism evidence="1 2">
    <name type="scientific">Symbiodinium microadriaticum</name>
    <name type="common">Dinoflagellate</name>
    <name type="synonym">Zooxanthella microadriatica</name>
    <dbReference type="NCBI Taxonomy" id="2951"/>
    <lineage>
        <taxon>Eukaryota</taxon>
        <taxon>Sar</taxon>
        <taxon>Alveolata</taxon>
        <taxon>Dinophyceae</taxon>
        <taxon>Suessiales</taxon>
        <taxon>Symbiodiniaceae</taxon>
        <taxon>Symbiodinium</taxon>
    </lineage>
</organism>
<evidence type="ECO:0000313" key="2">
    <source>
        <dbReference type="Proteomes" id="UP000186817"/>
    </source>
</evidence>
<protein>
    <submittedName>
        <fullName evidence="1">Uncharacterized protein</fullName>
    </submittedName>
</protein>
<proteinExistence type="predicted"/>
<dbReference type="OrthoDB" id="441620at2759"/>
<accession>A0A1Q9F3J3</accession>
<sequence length="895" mass="98707">MAAILLRLTYAVFPAVDWGFVFVDDFAWLLRKSSSSLLATSLCLLLLALGTPLSWKKTLLAEVNTWLGFVIDPKGPCVQMARDKHLLVMGILEELKSGKVMSASQILPVPWVDCSTACPLIKPFLQPFWAWKKACLTAGRPGKLIRALAALVLSLFKLKFRQASPYAPLAIWSGASNASASDDGSAYVGGWLSNLASSNKSEVFWFHYQVTPEDHPWAFDKGCPKKRIAALEMILLVSDNQGNVYSLLNDKSKKMPTSVILMEILLQLHMHGMQLAPSHVKRDFNTWADELAPGEDVAASCTGFFMDGTELWYGCVGRLQEQDADVRVDWMVSVTIVPTVSQEVSSGASPRSIEHWRGFPNEAGTCVVQTMLVADMRFTEVRHNHIAPFAGVHCTGRALVSEENLCVVVYRVVEQKTVSVERLEGTGPRGFRKCMRTCHALAAMAADVARSAPVLCPLVLRAVRFATTAALEMRRLSLVDVAPHRRFYSGGCGIEGRPPLLGGRAEVSWALPGAAALACGVVRLHGQKRKLAEVRRAVTTREPLPSPFPLVAFEDVGIGASGLRPLPVVGADALPDFKGLGVGEEEGRGEVKQPDSTMLAPSVAPSVVPAASAPLRQPHIRSSSSGSSSRAPLAASLALVVAAQRPRLARRIANLRLTDPLSGVPESAWPLLQRAEELTSTQLSLISQSIHGPTKLRHSFVIRFPEHPWANQVNILSVLSDFFRFPEHPWANEVHVHSDLIDFPQHPWANQVNVLSEQLTQTSVIPQGIRGPTMLKSLNLLQFPEHPWANHVKYDRMDFREHPWANHVNVHSHFVHFAEHSWANYANLNSDFVHFPEHPWANHVNVHSDLIYFPEHPWANHVNVHLDLIQLPEHPWASHGKIPHPCPRAPVSQPS</sequence>
<dbReference type="Proteomes" id="UP000186817">
    <property type="component" value="Unassembled WGS sequence"/>
</dbReference>